<dbReference type="InterPro" id="IPR036650">
    <property type="entry name" value="CAT_RNA-bd_dom_sf"/>
</dbReference>
<dbReference type="SMART" id="SM01061">
    <property type="entry name" value="CAT_RBD"/>
    <property type="match status" value="1"/>
</dbReference>
<dbReference type="Proteomes" id="UP001596288">
    <property type="component" value="Unassembled WGS sequence"/>
</dbReference>
<proteinExistence type="predicted"/>
<dbReference type="Gene3D" id="2.30.24.10">
    <property type="entry name" value="CAT RNA-binding domain"/>
    <property type="match status" value="1"/>
</dbReference>
<accession>A0ABW1RQQ5</accession>
<dbReference type="EMBL" id="JBHSSF010000044">
    <property type="protein sequence ID" value="MFC6177744.1"/>
    <property type="molecule type" value="Genomic_DNA"/>
</dbReference>
<comment type="caution">
    <text evidence="3">The sequence shown here is derived from an EMBL/GenBank/DDBJ whole genome shotgun (WGS) entry which is preliminary data.</text>
</comment>
<name>A0ABW1RQQ5_9LACO</name>
<dbReference type="InterPro" id="IPR036634">
    <property type="entry name" value="PRD_sf"/>
</dbReference>
<dbReference type="InterPro" id="IPR050661">
    <property type="entry name" value="BglG_antiterminators"/>
</dbReference>
<dbReference type="Pfam" id="PF00874">
    <property type="entry name" value="PRD"/>
    <property type="match status" value="2"/>
</dbReference>
<dbReference type="PANTHER" id="PTHR30185">
    <property type="entry name" value="CRYPTIC BETA-GLUCOSIDE BGL OPERON ANTITERMINATOR"/>
    <property type="match status" value="1"/>
</dbReference>
<dbReference type="SUPFAM" id="SSF50151">
    <property type="entry name" value="SacY-like RNA-binding domain"/>
    <property type="match status" value="1"/>
</dbReference>
<protein>
    <submittedName>
        <fullName evidence="3">PRD domain-containing protein</fullName>
    </submittedName>
</protein>
<dbReference type="PROSITE" id="PS51372">
    <property type="entry name" value="PRD_2"/>
    <property type="match status" value="2"/>
</dbReference>
<organism evidence="3 4">
    <name type="scientific">Companilactobacillus huachuanensis</name>
    <dbReference type="NCBI Taxonomy" id="2559914"/>
    <lineage>
        <taxon>Bacteria</taxon>
        <taxon>Bacillati</taxon>
        <taxon>Bacillota</taxon>
        <taxon>Bacilli</taxon>
        <taxon>Lactobacillales</taxon>
        <taxon>Lactobacillaceae</taxon>
        <taxon>Companilactobacillus</taxon>
    </lineage>
</organism>
<evidence type="ECO:0000256" key="1">
    <source>
        <dbReference type="ARBA" id="ARBA00022737"/>
    </source>
</evidence>
<dbReference type="InterPro" id="IPR004341">
    <property type="entry name" value="CAT_RNA-bd_dom"/>
</dbReference>
<reference evidence="4" key="1">
    <citation type="journal article" date="2019" name="Int. J. Syst. Evol. Microbiol.">
        <title>The Global Catalogue of Microorganisms (GCM) 10K type strain sequencing project: providing services to taxonomists for standard genome sequencing and annotation.</title>
        <authorList>
            <consortium name="The Broad Institute Genomics Platform"/>
            <consortium name="The Broad Institute Genome Sequencing Center for Infectious Disease"/>
            <person name="Wu L."/>
            <person name="Ma J."/>
        </authorList>
    </citation>
    <scope>NUCLEOTIDE SEQUENCE [LARGE SCALE GENOMIC DNA]</scope>
    <source>
        <strain evidence="4">CCM 8927</strain>
    </source>
</reference>
<gene>
    <name evidence="3" type="ORF">ACFQAV_13085</name>
</gene>
<dbReference type="InterPro" id="IPR011608">
    <property type="entry name" value="PRD"/>
</dbReference>
<feature type="domain" description="PRD" evidence="2">
    <location>
        <begin position="170"/>
        <end position="280"/>
    </location>
</feature>
<dbReference type="Pfam" id="PF03123">
    <property type="entry name" value="CAT_RBD"/>
    <property type="match status" value="1"/>
</dbReference>
<dbReference type="SUPFAM" id="SSF63520">
    <property type="entry name" value="PTS-regulatory domain, PRD"/>
    <property type="match status" value="2"/>
</dbReference>
<evidence type="ECO:0000313" key="3">
    <source>
        <dbReference type="EMBL" id="MFC6177744.1"/>
    </source>
</evidence>
<evidence type="ECO:0000259" key="2">
    <source>
        <dbReference type="PROSITE" id="PS51372"/>
    </source>
</evidence>
<keyword evidence="4" id="KW-1185">Reference proteome</keyword>
<dbReference type="Gene3D" id="1.10.1790.10">
    <property type="entry name" value="PRD domain"/>
    <property type="match status" value="2"/>
</dbReference>
<evidence type="ECO:0000313" key="4">
    <source>
        <dbReference type="Proteomes" id="UP001596288"/>
    </source>
</evidence>
<dbReference type="RefSeq" id="WP_137612281.1">
    <property type="nucleotide sequence ID" value="NZ_BJDF01000023.1"/>
</dbReference>
<dbReference type="PANTHER" id="PTHR30185:SF15">
    <property type="entry name" value="CRYPTIC BETA-GLUCOSIDE BGL OPERON ANTITERMINATOR"/>
    <property type="match status" value="1"/>
</dbReference>
<keyword evidence="1" id="KW-0677">Repeat</keyword>
<feature type="domain" description="PRD" evidence="2">
    <location>
        <begin position="64"/>
        <end position="169"/>
    </location>
</feature>
<sequence length="280" mass="31950">MKVKKTFNNNVLLAESDHQEFIVLGAGVAFHKHSGDDVDQSKIEKIFMASKFSHFNGFLDLINAIPEIYFNISAEIMLEAEKRLNTKFDSSVLIALIDHIHFSVQRQEQGIIIKNNLLWQIEKIYPVEYQIGYDALKIIKTATGVTLPQDEAGFIGLKFIEGATDNHSDVNKNLKITSDILNIIQYRMSRPIDDKSVSYRRLITHLNFLLVRIYDTDKSAGNSDDNIELLTTISNSYPKAFEIAKKVQIYIQQQLNVTVSANELTFLTIHIQRVMKENIS</sequence>